<sequence>EANQQFAEMLGYSPKEVAQLHVWDWDTQWPREQLLEMIQSVDAAGANFQTYHRRKDGTVYDVEISTNGAVCAGQKLVFCVCRDITERKQMEQRIQHLNAVLQAIRNVNQLIAREKDRDRLLKGICDNLIQTRGYYYAWLAILDESGGLVTTAEAGLGKDFLPMVELMKGGELTDCARRALMQSEVVVTEDPPSTCVDCPLAGMFRGRGAMTIRLEHKGKAYGLLCVSVPRALTADEEEQALFKEVASDIAFALHTIELEEEHKQAEEALEESEAKYSALVKRSTDGIAIIQAGVVKFVNPASQELVGYTPEELM</sequence>
<dbReference type="PANTHER" id="PTHR44757:SF2">
    <property type="entry name" value="BIOFILM ARCHITECTURE MAINTENANCE PROTEIN MBAA"/>
    <property type="match status" value="1"/>
</dbReference>
<comment type="caution">
    <text evidence="3">The sequence shown here is derived from an EMBL/GenBank/DDBJ whole genome shotgun (WGS) entry which is preliminary data.</text>
</comment>
<keyword evidence="1" id="KW-0175">Coiled coil</keyword>
<feature type="non-terminal residue" evidence="3">
    <location>
        <position position="1"/>
    </location>
</feature>
<reference evidence="3" key="1">
    <citation type="journal article" date="2014" name="Front. Microbiol.">
        <title>High frequency of phylogenetically diverse reductive dehalogenase-homologous genes in deep subseafloor sedimentary metagenomes.</title>
        <authorList>
            <person name="Kawai M."/>
            <person name="Futagami T."/>
            <person name="Toyoda A."/>
            <person name="Takaki Y."/>
            <person name="Nishi S."/>
            <person name="Hori S."/>
            <person name="Arai W."/>
            <person name="Tsubouchi T."/>
            <person name="Morono Y."/>
            <person name="Uchiyama I."/>
            <person name="Ito T."/>
            <person name="Fujiyama A."/>
            <person name="Inagaki F."/>
            <person name="Takami H."/>
        </authorList>
    </citation>
    <scope>NUCLEOTIDE SEQUENCE</scope>
    <source>
        <strain evidence="3">Expedition CK06-06</strain>
    </source>
</reference>
<dbReference type="PANTHER" id="PTHR44757">
    <property type="entry name" value="DIGUANYLATE CYCLASE DGCP"/>
    <property type="match status" value="1"/>
</dbReference>
<evidence type="ECO:0000256" key="1">
    <source>
        <dbReference type="SAM" id="Coils"/>
    </source>
</evidence>
<organism evidence="3">
    <name type="scientific">marine sediment metagenome</name>
    <dbReference type="NCBI Taxonomy" id="412755"/>
    <lineage>
        <taxon>unclassified sequences</taxon>
        <taxon>metagenomes</taxon>
        <taxon>ecological metagenomes</taxon>
    </lineage>
</organism>
<feature type="coiled-coil region" evidence="1">
    <location>
        <begin position="255"/>
        <end position="282"/>
    </location>
</feature>
<dbReference type="Gene3D" id="3.30.450.20">
    <property type="entry name" value="PAS domain"/>
    <property type="match status" value="2"/>
</dbReference>
<dbReference type="InterPro" id="IPR029016">
    <property type="entry name" value="GAF-like_dom_sf"/>
</dbReference>
<dbReference type="SUPFAM" id="SSF55785">
    <property type="entry name" value="PYP-like sensor domain (PAS domain)"/>
    <property type="match status" value="2"/>
</dbReference>
<dbReference type="NCBIfam" id="TIGR00229">
    <property type="entry name" value="sensory_box"/>
    <property type="match status" value="2"/>
</dbReference>
<dbReference type="PROSITE" id="PS50112">
    <property type="entry name" value="PAS"/>
    <property type="match status" value="1"/>
</dbReference>
<dbReference type="InterPro" id="IPR003018">
    <property type="entry name" value="GAF"/>
</dbReference>
<dbReference type="Gene3D" id="3.30.450.40">
    <property type="match status" value="1"/>
</dbReference>
<dbReference type="SUPFAM" id="SSF55781">
    <property type="entry name" value="GAF domain-like"/>
    <property type="match status" value="1"/>
</dbReference>
<accession>X1L8W3</accession>
<dbReference type="InterPro" id="IPR000014">
    <property type="entry name" value="PAS"/>
</dbReference>
<dbReference type="AlphaFoldDB" id="X1L8W3"/>
<name>X1L8W3_9ZZZZ</name>
<feature type="domain" description="PAS" evidence="2">
    <location>
        <begin position="293"/>
        <end position="314"/>
    </location>
</feature>
<evidence type="ECO:0000313" key="3">
    <source>
        <dbReference type="EMBL" id="GAI15463.1"/>
    </source>
</evidence>
<evidence type="ECO:0000259" key="2">
    <source>
        <dbReference type="PROSITE" id="PS50112"/>
    </source>
</evidence>
<dbReference type="InterPro" id="IPR035965">
    <property type="entry name" value="PAS-like_dom_sf"/>
</dbReference>
<dbReference type="Pfam" id="PF13185">
    <property type="entry name" value="GAF_2"/>
    <property type="match status" value="1"/>
</dbReference>
<proteinExistence type="predicted"/>
<protein>
    <recommendedName>
        <fullName evidence="2">PAS domain-containing protein</fullName>
    </recommendedName>
</protein>
<gene>
    <name evidence="3" type="ORF">S06H3_18512</name>
</gene>
<dbReference type="EMBL" id="BARV01009372">
    <property type="protein sequence ID" value="GAI15463.1"/>
    <property type="molecule type" value="Genomic_DNA"/>
</dbReference>
<dbReference type="CDD" id="cd00130">
    <property type="entry name" value="PAS"/>
    <property type="match status" value="1"/>
</dbReference>
<dbReference type="InterPro" id="IPR052155">
    <property type="entry name" value="Biofilm_reg_signaling"/>
</dbReference>
<feature type="non-terminal residue" evidence="3">
    <location>
        <position position="314"/>
    </location>
</feature>
<dbReference type="Pfam" id="PF13426">
    <property type="entry name" value="PAS_9"/>
    <property type="match status" value="1"/>
</dbReference>
<dbReference type="Pfam" id="PF13188">
    <property type="entry name" value="PAS_8"/>
    <property type="match status" value="1"/>
</dbReference>